<proteinExistence type="predicted"/>
<evidence type="ECO:0000313" key="1">
    <source>
        <dbReference type="EMBL" id="ENH98598.1"/>
    </source>
</evidence>
<dbReference type="HOGENOM" id="CLU_184883_0_0_1"/>
<organism evidence="1 2">
    <name type="scientific">Cochliobolus heterostrophus (strain C4 / ATCC 48331 / race T)</name>
    <name type="common">Southern corn leaf blight fungus</name>
    <name type="synonym">Bipolaris maydis</name>
    <dbReference type="NCBI Taxonomy" id="665024"/>
    <lineage>
        <taxon>Eukaryota</taxon>
        <taxon>Fungi</taxon>
        <taxon>Dikarya</taxon>
        <taxon>Ascomycota</taxon>
        <taxon>Pezizomycotina</taxon>
        <taxon>Dothideomycetes</taxon>
        <taxon>Pleosporomycetidae</taxon>
        <taxon>Pleosporales</taxon>
        <taxon>Pleosporineae</taxon>
        <taxon>Pleosporaceae</taxon>
        <taxon>Bipolaris</taxon>
    </lineage>
</organism>
<feature type="non-terminal residue" evidence="1">
    <location>
        <position position="1"/>
    </location>
</feature>
<keyword evidence="2" id="KW-1185">Reference proteome</keyword>
<evidence type="ECO:0000313" key="2">
    <source>
        <dbReference type="Proteomes" id="UP000012338"/>
    </source>
</evidence>
<feature type="non-terminal residue" evidence="1">
    <location>
        <position position="65"/>
    </location>
</feature>
<sequence>QAIGNKKFFLAKGTLEVIQQLPSNTRIPDDHFFDVAIAAHDFIIQAIGNKELHLADLALEVIQKL</sequence>
<accession>N4WEB6</accession>
<reference evidence="2" key="2">
    <citation type="journal article" date="2013" name="PLoS Genet.">
        <title>Comparative genome structure, secondary metabolite, and effector coding capacity across Cochliobolus pathogens.</title>
        <authorList>
            <person name="Condon B.J."/>
            <person name="Leng Y."/>
            <person name="Wu D."/>
            <person name="Bushley K.E."/>
            <person name="Ohm R.A."/>
            <person name="Otillar R."/>
            <person name="Martin J."/>
            <person name="Schackwitz W."/>
            <person name="Grimwood J."/>
            <person name="MohdZainudin N."/>
            <person name="Xue C."/>
            <person name="Wang R."/>
            <person name="Manning V.A."/>
            <person name="Dhillon B."/>
            <person name="Tu Z.J."/>
            <person name="Steffenson B.J."/>
            <person name="Salamov A."/>
            <person name="Sun H."/>
            <person name="Lowry S."/>
            <person name="LaButti K."/>
            <person name="Han J."/>
            <person name="Copeland A."/>
            <person name="Lindquist E."/>
            <person name="Barry K."/>
            <person name="Schmutz J."/>
            <person name="Baker S.E."/>
            <person name="Ciuffetti L.M."/>
            <person name="Grigoriev I.V."/>
            <person name="Zhong S."/>
            <person name="Turgeon B.G."/>
        </authorList>
    </citation>
    <scope>NUCLEOTIDE SEQUENCE [LARGE SCALE GENOMIC DNA]</scope>
    <source>
        <strain evidence="2">C4 / ATCC 48331 / race T</strain>
    </source>
</reference>
<protein>
    <submittedName>
        <fullName evidence="1">Uncharacterized protein</fullName>
    </submittedName>
</protein>
<dbReference type="EMBL" id="KB733521">
    <property type="protein sequence ID" value="ENH98598.1"/>
    <property type="molecule type" value="Genomic_DNA"/>
</dbReference>
<reference evidence="1 2" key="1">
    <citation type="journal article" date="2012" name="PLoS Pathog.">
        <title>Diverse lifestyles and strategies of plant pathogenesis encoded in the genomes of eighteen Dothideomycetes fungi.</title>
        <authorList>
            <person name="Ohm R.A."/>
            <person name="Feau N."/>
            <person name="Henrissat B."/>
            <person name="Schoch C.L."/>
            <person name="Horwitz B.A."/>
            <person name="Barry K.W."/>
            <person name="Condon B.J."/>
            <person name="Copeland A.C."/>
            <person name="Dhillon B."/>
            <person name="Glaser F."/>
            <person name="Hesse C.N."/>
            <person name="Kosti I."/>
            <person name="LaButti K."/>
            <person name="Lindquist E.A."/>
            <person name="Lucas S."/>
            <person name="Salamov A.A."/>
            <person name="Bradshaw R.E."/>
            <person name="Ciuffetti L."/>
            <person name="Hamelin R.C."/>
            <person name="Kema G.H.J."/>
            <person name="Lawrence C."/>
            <person name="Scott J.A."/>
            <person name="Spatafora J.W."/>
            <person name="Turgeon B.G."/>
            <person name="de Wit P.J.G.M."/>
            <person name="Zhong S."/>
            <person name="Goodwin S.B."/>
            <person name="Grigoriev I.V."/>
        </authorList>
    </citation>
    <scope>NUCLEOTIDE SEQUENCE [LARGE SCALE GENOMIC DNA]</scope>
    <source>
        <strain evidence="2">C4 / ATCC 48331 / race T</strain>
    </source>
</reference>
<gene>
    <name evidence="1" type="ORF">COCC4DRAFT_115666</name>
</gene>
<dbReference type="Proteomes" id="UP000012338">
    <property type="component" value="Unassembled WGS sequence"/>
</dbReference>
<dbReference type="OrthoDB" id="3695542at2759"/>
<name>N4WEB6_COCH4</name>
<dbReference type="AlphaFoldDB" id="N4WEB6"/>